<protein>
    <recommendedName>
        <fullName evidence="1">Endoplasmic reticulum junction formation protein lunapark</fullName>
    </recommendedName>
</protein>
<reference evidence="4 5" key="1">
    <citation type="journal article" date="2018" name="Mol. Biol. Evol.">
        <title>Broad Genomic Sampling Reveals a Smut Pathogenic Ancestry of the Fungal Clade Ustilaginomycotina.</title>
        <authorList>
            <person name="Kijpornyongpan T."/>
            <person name="Mondo S.J."/>
            <person name="Barry K."/>
            <person name="Sandor L."/>
            <person name="Lee J."/>
            <person name="Lipzen A."/>
            <person name="Pangilinan J."/>
            <person name="LaButti K."/>
            <person name="Hainaut M."/>
            <person name="Henrissat B."/>
            <person name="Grigoriev I.V."/>
            <person name="Spatafora J.W."/>
            <person name="Aime M.C."/>
        </authorList>
    </citation>
    <scope>NUCLEOTIDE SEQUENCE [LARGE SCALE GENOMIC DNA]</scope>
    <source>
        <strain evidence="4 5">MCA 3645</strain>
    </source>
</reference>
<dbReference type="OrthoDB" id="1725934at2759"/>
<dbReference type="GO" id="GO:0008270">
    <property type="term" value="F:zinc ion binding"/>
    <property type="evidence" value="ECO:0007669"/>
    <property type="project" value="UniProtKB-KW"/>
</dbReference>
<dbReference type="PANTHER" id="PTHR22166:SF12">
    <property type="entry name" value="ENDOPLASMIC RETICULUM JUNCTION FORMATION PROTEIN LUNAPARK"/>
    <property type="match status" value="1"/>
</dbReference>
<gene>
    <name evidence="4" type="ORF">BCV70DRAFT_166486</name>
</gene>
<keyword evidence="1" id="KW-0479">Metal-binding</keyword>
<feature type="domain" description="Lunapark zinc ribbon" evidence="3">
    <location>
        <begin position="280"/>
        <end position="335"/>
    </location>
</feature>
<keyword evidence="1" id="KW-0472">Membrane</keyword>
<name>A0A317XK45_9BASI</name>
<comment type="domain">
    <text evidence="1">The C4-type zinc finger motif is necessary both for its ER three-way tubular junction localization and formation.</text>
</comment>
<dbReference type="AlphaFoldDB" id="A0A317XK45"/>
<dbReference type="GO" id="GO:1903373">
    <property type="term" value="P:positive regulation of endoplasmic reticulum tubular network organization"/>
    <property type="evidence" value="ECO:0007669"/>
    <property type="project" value="UniProtKB-UniRule"/>
</dbReference>
<evidence type="ECO:0000313" key="4">
    <source>
        <dbReference type="EMBL" id="PWY97660.1"/>
    </source>
</evidence>
<dbReference type="GO" id="GO:0071788">
    <property type="term" value="P:endoplasmic reticulum tubular network maintenance"/>
    <property type="evidence" value="ECO:0007669"/>
    <property type="project" value="UniProtKB-UniRule"/>
</dbReference>
<keyword evidence="5" id="KW-1185">Reference proteome</keyword>
<dbReference type="InParanoid" id="A0A317XK45"/>
<keyword evidence="1" id="KW-0862">Zinc</keyword>
<feature type="compositionally biased region" description="Low complexity" evidence="2">
    <location>
        <begin position="441"/>
        <end position="453"/>
    </location>
</feature>
<dbReference type="PANTHER" id="PTHR22166">
    <property type="entry name" value="ENDOPLASMIC RETICULUM JUNCTION FORMATION PROTEIN LUNAPARK"/>
    <property type="match status" value="1"/>
</dbReference>
<proteinExistence type="inferred from homology"/>
<keyword evidence="1" id="KW-0812">Transmembrane</keyword>
<keyword evidence="1" id="KW-0863">Zinc-finger</keyword>
<dbReference type="InterPro" id="IPR040115">
    <property type="entry name" value="Lnp"/>
</dbReference>
<dbReference type="Pfam" id="PF10058">
    <property type="entry name" value="Zn_ribbon_10"/>
    <property type="match status" value="1"/>
</dbReference>
<comment type="subcellular location">
    <subcellularLocation>
        <location evidence="1">Endoplasmic reticulum membrane</location>
        <topology evidence="1">Multi-pass membrane protein</topology>
    </subcellularLocation>
</comment>
<sequence>MGVFNALVSGSFLPWRRASKETDYETVLSALDRDIVDVQTRLAQIRRRMRRASVGLTIQAFLLWAIYTALCWFFGLLTLSSPSSSSSSPGASSKMLLVWTPVLASPLLIISTRRIVKWWYKRIGAAEEKHLIDLKRRKRDKIDEIKRATRYDHLRMLLDKYDDAGARAGSPSDAGATTPGKKKDKKGQVQMQMQTQAQATGTPAGSAVGNKGGAAAAALQTPQRGGVSSIPPLNTPEGQALQAQRMALMRSQGSGGGGGGGVGGGFVGAVPPPTPMPKTWMDKLADAVLGADPSSLGPEQKYALVCPRCKHHNGLALREEFHELQYICPHCGQFNSRRPSSAPVGSPFAAGGSGLSSNGSRGLLGEEETPTKVKRGAVGGVDGSSRLRMRADADDDDSDDDRPPVATLQDQNKDAPHTSSSLASADSSRDHRLQSLRSRKSTTSTSASASASAGKEPYSMDLDD</sequence>
<organism evidence="4 5">
    <name type="scientific">Testicularia cyperi</name>
    <dbReference type="NCBI Taxonomy" id="1882483"/>
    <lineage>
        <taxon>Eukaryota</taxon>
        <taxon>Fungi</taxon>
        <taxon>Dikarya</taxon>
        <taxon>Basidiomycota</taxon>
        <taxon>Ustilaginomycotina</taxon>
        <taxon>Ustilaginomycetes</taxon>
        <taxon>Ustilaginales</taxon>
        <taxon>Anthracoideaceae</taxon>
        <taxon>Testicularia</taxon>
    </lineage>
</organism>
<dbReference type="GO" id="GO:0098826">
    <property type="term" value="C:endoplasmic reticulum tubular network membrane"/>
    <property type="evidence" value="ECO:0007669"/>
    <property type="project" value="UniProtKB-UniRule"/>
</dbReference>
<dbReference type="InterPro" id="IPR019273">
    <property type="entry name" value="Lunapark_Znf"/>
</dbReference>
<feature type="transmembrane region" description="Helical" evidence="1">
    <location>
        <begin position="54"/>
        <end position="75"/>
    </location>
</feature>
<feature type="region of interest" description="Disordered" evidence="2">
    <location>
        <begin position="336"/>
        <end position="464"/>
    </location>
</feature>
<evidence type="ECO:0000313" key="5">
    <source>
        <dbReference type="Proteomes" id="UP000246740"/>
    </source>
</evidence>
<feature type="region of interest" description="Disordered" evidence="2">
    <location>
        <begin position="165"/>
        <end position="232"/>
    </location>
</feature>
<comment type="function">
    <text evidence="1">Plays a role in determining ER morphology.</text>
</comment>
<accession>A0A317XK45</accession>
<evidence type="ECO:0000259" key="3">
    <source>
        <dbReference type="Pfam" id="PF10058"/>
    </source>
</evidence>
<dbReference type="EMBL" id="KZ819203">
    <property type="protein sequence ID" value="PWY97660.1"/>
    <property type="molecule type" value="Genomic_DNA"/>
</dbReference>
<dbReference type="Proteomes" id="UP000246740">
    <property type="component" value="Unassembled WGS sequence"/>
</dbReference>
<comment type="similarity">
    <text evidence="1">Belongs to the lunapark family.</text>
</comment>
<keyword evidence="1" id="KW-0256">Endoplasmic reticulum</keyword>
<feature type="transmembrane region" description="Helical" evidence="1">
    <location>
        <begin position="95"/>
        <end position="112"/>
    </location>
</feature>
<evidence type="ECO:0000256" key="1">
    <source>
        <dbReference type="RuleBase" id="RU367073"/>
    </source>
</evidence>
<keyword evidence="1" id="KW-1133">Transmembrane helix</keyword>
<evidence type="ECO:0000256" key="2">
    <source>
        <dbReference type="SAM" id="MobiDB-lite"/>
    </source>
</evidence>
<feature type="compositionally biased region" description="Low complexity" evidence="2">
    <location>
        <begin position="188"/>
        <end position="218"/>
    </location>
</feature>